<keyword evidence="4" id="KW-1185">Reference proteome</keyword>
<gene>
    <name evidence="3" type="ORF">NGTWS1702_28390</name>
</gene>
<proteinExistence type="inferred from homology"/>
<dbReference type="InterPro" id="IPR006015">
    <property type="entry name" value="Universal_stress_UspA"/>
</dbReference>
<accession>A0ABQ4VCG1</accession>
<dbReference type="Gene3D" id="3.40.50.620">
    <property type="entry name" value="HUPs"/>
    <property type="match status" value="2"/>
</dbReference>
<dbReference type="InterPro" id="IPR006016">
    <property type="entry name" value="UspA"/>
</dbReference>
<protein>
    <submittedName>
        <fullName evidence="3">Universal stress protein</fullName>
    </submittedName>
</protein>
<comment type="similarity">
    <text evidence="1">Belongs to the universal stress protein A family.</text>
</comment>
<dbReference type="Pfam" id="PF00582">
    <property type="entry name" value="Usp"/>
    <property type="match status" value="1"/>
</dbReference>
<dbReference type="InterPro" id="IPR014729">
    <property type="entry name" value="Rossmann-like_a/b/a_fold"/>
</dbReference>
<dbReference type="PANTHER" id="PTHR46268:SF6">
    <property type="entry name" value="UNIVERSAL STRESS PROTEIN UP12"/>
    <property type="match status" value="1"/>
</dbReference>
<comment type="caution">
    <text evidence="3">The sequence shown here is derived from an EMBL/GenBank/DDBJ whole genome shotgun (WGS) entry which is preliminary data.</text>
</comment>
<dbReference type="EMBL" id="BPRH01002967">
    <property type="protein sequence ID" value="GJF19625.1"/>
    <property type="molecule type" value="Genomic_DNA"/>
</dbReference>
<dbReference type="Proteomes" id="UP001060504">
    <property type="component" value="Unassembled WGS sequence"/>
</dbReference>
<feature type="domain" description="UspA" evidence="2">
    <location>
        <begin position="10"/>
        <end position="141"/>
    </location>
</feature>
<evidence type="ECO:0000313" key="3">
    <source>
        <dbReference type="EMBL" id="GJF19625.1"/>
    </source>
</evidence>
<sequence length="274" mass="29187">MLEHSPTHGVVAGIDGSQSAIDAALWAIDEAVQHGVPLRLVHVIEPTDQPVIHPHGQSRRTATAQDAVRHALSAVESTKRPVTIEVEILQGRPVQALLAAARSASMLCVGARGLKHATQGRIGSTASALSTAAHCPVVIVRLQRPHGSRIRAVLIEVDDTAKGATLLQHGFDAAQRLSAPVRVLTPARMHADVQAQWQRRLDEWRRRYSDLDIASVGNHGDGLEYIAAHADAIQLVVVGRERRGGVGALVGAPGNAALRDNDCSIMVCDPHNAL</sequence>
<evidence type="ECO:0000313" key="4">
    <source>
        <dbReference type="Proteomes" id="UP001060504"/>
    </source>
</evidence>
<evidence type="ECO:0000259" key="2">
    <source>
        <dbReference type="Pfam" id="PF00582"/>
    </source>
</evidence>
<dbReference type="SUPFAM" id="SSF52402">
    <property type="entry name" value="Adenine nucleotide alpha hydrolases-like"/>
    <property type="match status" value="2"/>
</dbReference>
<reference evidence="3 4" key="1">
    <citation type="submission" date="2021-08" db="EMBL/GenBank/DDBJ databases">
        <title>Draft genome sequence of Mycolicibacterium sp. NGTWS1702 strain.</title>
        <authorList>
            <person name="Matsumoto M."/>
            <person name="Tang B.C.C."/>
            <person name="Machida Y."/>
            <person name="Matoyama H."/>
            <person name="Kishihara T."/>
            <person name="Sato S."/>
            <person name="Kondo I."/>
            <person name="Sano M."/>
            <person name="Kato G."/>
        </authorList>
    </citation>
    <scope>NUCLEOTIDE SEQUENCE [LARGE SCALE GENOMIC DNA]</scope>
    <source>
        <strain evidence="3 4">NGTWSNA01</strain>
    </source>
</reference>
<evidence type="ECO:0000256" key="1">
    <source>
        <dbReference type="ARBA" id="ARBA00008791"/>
    </source>
</evidence>
<name>A0ABQ4VCG1_9MYCO</name>
<dbReference type="PRINTS" id="PR01438">
    <property type="entry name" value="UNVRSLSTRESS"/>
</dbReference>
<dbReference type="PANTHER" id="PTHR46268">
    <property type="entry name" value="STRESS RESPONSE PROTEIN NHAX"/>
    <property type="match status" value="1"/>
</dbReference>
<organism evidence="3 4">
    <name type="scientific">Mycolicibacterium cyprinidarum</name>
    <dbReference type="NCBI Taxonomy" id="2860311"/>
    <lineage>
        <taxon>Bacteria</taxon>
        <taxon>Bacillati</taxon>
        <taxon>Actinomycetota</taxon>
        <taxon>Actinomycetes</taxon>
        <taxon>Mycobacteriales</taxon>
        <taxon>Mycobacteriaceae</taxon>
        <taxon>Mycolicibacterium</taxon>
    </lineage>
</organism>